<evidence type="ECO:0000313" key="8">
    <source>
        <dbReference type="Proteomes" id="UP000295008"/>
    </source>
</evidence>
<dbReference type="PANTHER" id="PTHR30349:SF41">
    <property type="entry name" value="INTEGRASE_RECOMBINASE PROTEIN MJ0367-RELATED"/>
    <property type="match status" value="1"/>
</dbReference>
<dbReference type="PROSITE" id="PS51898">
    <property type="entry name" value="TYR_RECOMBINASE"/>
    <property type="match status" value="1"/>
</dbReference>
<comment type="similarity">
    <text evidence="1">Belongs to the 'phage' integrase family.</text>
</comment>
<dbReference type="PROSITE" id="PS51900">
    <property type="entry name" value="CB"/>
    <property type="match status" value="1"/>
</dbReference>
<dbReference type="Gene3D" id="1.10.443.10">
    <property type="entry name" value="Intergrase catalytic core"/>
    <property type="match status" value="1"/>
</dbReference>
<dbReference type="InterPro" id="IPR050090">
    <property type="entry name" value="Tyrosine_recombinase_XerCD"/>
</dbReference>
<dbReference type="Proteomes" id="UP000295008">
    <property type="component" value="Unassembled WGS sequence"/>
</dbReference>
<dbReference type="OrthoDB" id="107900at2"/>
<proteinExistence type="inferred from homology"/>
<dbReference type="GO" id="GO:0003677">
    <property type="term" value="F:DNA binding"/>
    <property type="evidence" value="ECO:0007669"/>
    <property type="project" value="UniProtKB-UniRule"/>
</dbReference>
<evidence type="ECO:0000256" key="4">
    <source>
        <dbReference type="PROSITE-ProRule" id="PRU01248"/>
    </source>
</evidence>
<dbReference type="PANTHER" id="PTHR30349">
    <property type="entry name" value="PHAGE INTEGRASE-RELATED"/>
    <property type="match status" value="1"/>
</dbReference>
<dbReference type="InterPro" id="IPR010998">
    <property type="entry name" value="Integrase_recombinase_N"/>
</dbReference>
<dbReference type="InterPro" id="IPR044068">
    <property type="entry name" value="CB"/>
</dbReference>
<name>A0A4R1RZV4_HYDET</name>
<gene>
    <name evidence="7" type="ORF">EDC14_100651</name>
</gene>
<comment type="caution">
    <text evidence="7">The sequence shown here is derived from an EMBL/GenBank/DDBJ whole genome shotgun (WGS) entry which is preliminary data.</text>
</comment>
<dbReference type="InterPro" id="IPR013762">
    <property type="entry name" value="Integrase-like_cat_sf"/>
</dbReference>
<dbReference type="GO" id="GO:0006310">
    <property type="term" value="P:DNA recombination"/>
    <property type="evidence" value="ECO:0007669"/>
    <property type="project" value="UniProtKB-KW"/>
</dbReference>
<evidence type="ECO:0000256" key="3">
    <source>
        <dbReference type="ARBA" id="ARBA00023172"/>
    </source>
</evidence>
<dbReference type="Pfam" id="PF00589">
    <property type="entry name" value="Phage_integrase"/>
    <property type="match status" value="1"/>
</dbReference>
<evidence type="ECO:0000259" key="5">
    <source>
        <dbReference type="PROSITE" id="PS51898"/>
    </source>
</evidence>
<dbReference type="Gene3D" id="1.10.150.130">
    <property type="match status" value="1"/>
</dbReference>
<dbReference type="InterPro" id="IPR011010">
    <property type="entry name" value="DNA_brk_join_enz"/>
</dbReference>
<organism evidence="7 8">
    <name type="scientific">Hydrogenispora ethanolica</name>
    <dbReference type="NCBI Taxonomy" id="1082276"/>
    <lineage>
        <taxon>Bacteria</taxon>
        <taxon>Bacillati</taxon>
        <taxon>Bacillota</taxon>
        <taxon>Hydrogenispora</taxon>
    </lineage>
</organism>
<sequence length="294" mass="34373">MEQWEEYLNLYLKHKKSLKLAPRTISDAQYHVTNLFKGKSVDFHDFRFLRKLVIEYFADNDNISPVTFNTRRKNLNTFFNWLVSEEIIEKSPTKSIKKAREDRTPRHTSSDVITMILKACNCSTYEGLRDYICIALSYDTGIRPSEMELLPYSCFDLEKNELTIPANIAKTRISRTLPFNEKLVPLIEQLHQYQLDDNWDENIPFFSNKNKTPLNRFSWRRRLMIYSNLIGVKITPYMIRHSAAIAMIRNNANAFHVQSMLGHTNLNTTKIYISLATSDLKEVHALTSPLDKVI</sequence>
<feature type="domain" description="Tyr recombinase" evidence="5">
    <location>
        <begin position="103"/>
        <end position="285"/>
    </location>
</feature>
<dbReference type="InterPro" id="IPR002104">
    <property type="entry name" value="Integrase_catalytic"/>
</dbReference>
<dbReference type="AlphaFoldDB" id="A0A4R1RZV4"/>
<feature type="domain" description="Core-binding (CB)" evidence="6">
    <location>
        <begin position="2"/>
        <end position="83"/>
    </location>
</feature>
<dbReference type="CDD" id="cd00397">
    <property type="entry name" value="DNA_BRE_C"/>
    <property type="match status" value="1"/>
</dbReference>
<dbReference type="SUPFAM" id="SSF56349">
    <property type="entry name" value="DNA breaking-rejoining enzymes"/>
    <property type="match status" value="1"/>
</dbReference>
<dbReference type="GO" id="GO:0015074">
    <property type="term" value="P:DNA integration"/>
    <property type="evidence" value="ECO:0007669"/>
    <property type="project" value="InterPro"/>
</dbReference>
<evidence type="ECO:0000259" key="6">
    <source>
        <dbReference type="PROSITE" id="PS51900"/>
    </source>
</evidence>
<evidence type="ECO:0000256" key="2">
    <source>
        <dbReference type="ARBA" id="ARBA00023125"/>
    </source>
</evidence>
<protein>
    <submittedName>
        <fullName evidence="7">Site-specific recombinase XerD</fullName>
    </submittedName>
</protein>
<keyword evidence="2 4" id="KW-0238">DNA-binding</keyword>
<evidence type="ECO:0000256" key="1">
    <source>
        <dbReference type="ARBA" id="ARBA00008857"/>
    </source>
</evidence>
<dbReference type="RefSeq" id="WP_132013550.1">
    <property type="nucleotide sequence ID" value="NZ_SLUN01000006.1"/>
</dbReference>
<keyword evidence="8" id="KW-1185">Reference proteome</keyword>
<accession>A0A4R1RZV4</accession>
<reference evidence="7 8" key="1">
    <citation type="submission" date="2019-03" db="EMBL/GenBank/DDBJ databases">
        <title>Genomic Encyclopedia of Type Strains, Phase IV (KMG-IV): sequencing the most valuable type-strain genomes for metagenomic binning, comparative biology and taxonomic classification.</title>
        <authorList>
            <person name="Goeker M."/>
        </authorList>
    </citation>
    <scope>NUCLEOTIDE SEQUENCE [LARGE SCALE GENOMIC DNA]</scope>
    <source>
        <strain evidence="7 8">LX-B</strain>
    </source>
</reference>
<keyword evidence="3" id="KW-0233">DNA recombination</keyword>
<evidence type="ECO:0000313" key="7">
    <source>
        <dbReference type="EMBL" id="TCL72341.1"/>
    </source>
</evidence>
<dbReference type="EMBL" id="SLUN01000006">
    <property type="protein sequence ID" value="TCL72341.1"/>
    <property type="molecule type" value="Genomic_DNA"/>
</dbReference>